<dbReference type="EMBL" id="LAZR01056122">
    <property type="protein sequence ID" value="KKK74855.1"/>
    <property type="molecule type" value="Genomic_DNA"/>
</dbReference>
<dbReference type="AlphaFoldDB" id="A0A0F8YMC5"/>
<organism evidence="2">
    <name type="scientific">marine sediment metagenome</name>
    <dbReference type="NCBI Taxonomy" id="412755"/>
    <lineage>
        <taxon>unclassified sequences</taxon>
        <taxon>metagenomes</taxon>
        <taxon>ecological metagenomes</taxon>
    </lineage>
</organism>
<name>A0A0F8YMC5_9ZZZZ</name>
<reference evidence="2" key="1">
    <citation type="journal article" date="2015" name="Nature">
        <title>Complex archaea that bridge the gap between prokaryotes and eukaryotes.</title>
        <authorList>
            <person name="Spang A."/>
            <person name="Saw J.H."/>
            <person name="Jorgensen S.L."/>
            <person name="Zaremba-Niedzwiedzka K."/>
            <person name="Martijn J."/>
            <person name="Lind A.E."/>
            <person name="van Eijk R."/>
            <person name="Schleper C."/>
            <person name="Guy L."/>
            <person name="Ettema T.J."/>
        </authorList>
    </citation>
    <scope>NUCLEOTIDE SEQUENCE</scope>
</reference>
<feature type="non-terminal residue" evidence="2">
    <location>
        <position position="1"/>
    </location>
</feature>
<evidence type="ECO:0000256" key="1">
    <source>
        <dbReference type="SAM" id="Phobius"/>
    </source>
</evidence>
<protein>
    <submittedName>
        <fullName evidence="2">Uncharacterized protein</fullName>
    </submittedName>
</protein>
<sequence length="57" mass="6555">FVWFSVFKLVPMSLLVGCTLFSFKRLKGELDNILIGSSIILITWFSIINLGWINYLS</sequence>
<evidence type="ECO:0000313" key="2">
    <source>
        <dbReference type="EMBL" id="KKK74855.1"/>
    </source>
</evidence>
<proteinExistence type="predicted"/>
<accession>A0A0F8YMC5</accession>
<feature type="transmembrane region" description="Helical" evidence="1">
    <location>
        <begin position="35"/>
        <end position="55"/>
    </location>
</feature>
<keyword evidence="1" id="KW-0812">Transmembrane</keyword>
<comment type="caution">
    <text evidence="2">The sequence shown here is derived from an EMBL/GenBank/DDBJ whole genome shotgun (WGS) entry which is preliminary data.</text>
</comment>
<keyword evidence="1" id="KW-0472">Membrane</keyword>
<keyword evidence="1" id="KW-1133">Transmembrane helix</keyword>
<gene>
    <name evidence="2" type="ORF">LCGC14_2879530</name>
</gene>
<feature type="transmembrane region" description="Helical" evidence="1">
    <location>
        <begin position="6"/>
        <end position="23"/>
    </location>
</feature>